<evidence type="ECO:0000256" key="2">
    <source>
        <dbReference type="ARBA" id="ARBA00022723"/>
    </source>
</evidence>
<dbReference type="InterPro" id="IPR002562">
    <property type="entry name" value="3'-5'_exonuclease_dom"/>
</dbReference>
<keyword evidence="10" id="KW-1185">Reference proteome</keyword>
<dbReference type="CDD" id="cd06141">
    <property type="entry name" value="WRN_exo"/>
    <property type="match status" value="1"/>
</dbReference>
<sequence>MKKTIYSKFDKKKITNLPIVQFPGRIITIVSETDADKAVDYLLSRDILGVDTETRPTFHKGEQHKVALLQVASHDTCFLFRLNDIGMPASIIRLLEDQTVPKIGLSWHDDILSLHRRTEFTPGYFIDLQNVIGEIGIKDLSLQKLYANLFHQKISKRQRLTNWEADILNDKQKQYAATDAWSCIKLYEEVKRLHETKDYELIVPLEVTENNNDYAV</sequence>
<dbReference type="GO" id="GO:0008408">
    <property type="term" value="F:3'-5' exonuclease activity"/>
    <property type="evidence" value="ECO:0007669"/>
    <property type="project" value="InterPro"/>
</dbReference>
<evidence type="ECO:0000259" key="8">
    <source>
        <dbReference type="SMART" id="SM00474"/>
    </source>
</evidence>
<evidence type="ECO:0000313" key="10">
    <source>
        <dbReference type="Proteomes" id="UP000003167"/>
    </source>
</evidence>
<accession>H1HJ49</accession>
<dbReference type="GO" id="GO:0046872">
    <property type="term" value="F:metal ion binding"/>
    <property type="evidence" value="ECO:0007669"/>
    <property type="project" value="UniProtKB-KW"/>
</dbReference>
<gene>
    <name evidence="9" type="ORF">HMPREF9944_00182</name>
</gene>
<evidence type="ECO:0000256" key="3">
    <source>
        <dbReference type="ARBA" id="ARBA00022801"/>
    </source>
</evidence>
<keyword evidence="4" id="KW-0269">Exonuclease</keyword>
<feature type="domain" description="3'-5' exonuclease" evidence="8">
    <location>
        <begin position="26"/>
        <end position="195"/>
    </location>
</feature>
<dbReference type="InterPro" id="IPR036397">
    <property type="entry name" value="RNaseH_sf"/>
</dbReference>
<evidence type="ECO:0000313" key="9">
    <source>
        <dbReference type="EMBL" id="EHO74333.1"/>
    </source>
</evidence>
<comment type="caution">
    <text evidence="9">The sequence shown here is derived from an EMBL/GenBank/DDBJ whole genome shotgun (WGS) entry which is preliminary data.</text>
</comment>
<dbReference type="Pfam" id="PF01612">
    <property type="entry name" value="DNA_pol_A_exo1"/>
    <property type="match status" value="1"/>
</dbReference>
<dbReference type="PANTHER" id="PTHR13620">
    <property type="entry name" value="3-5 EXONUCLEASE"/>
    <property type="match status" value="1"/>
</dbReference>
<dbReference type="InterPro" id="IPR051132">
    <property type="entry name" value="3-5_Exonuclease_domain"/>
</dbReference>
<dbReference type="InterPro" id="IPR012337">
    <property type="entry name" value="RNaseH-like_sf"/>
</dbReference>
<dbReference type="HOGENOM" id="CLU_049674_2_1_10"/>
<dbReference type="PATRIC" id="fig|999422.3.peg.171"/>
<evidence type="ECO:0000256" key="6">
    <source>
        <dbReference type="ARBA" id="ARBA00040531"/>
    </source>
</evidence>
<dbReference type="STRING" id="999422.HMPREF9944_00182"/>
<dbReference type="RefSeq" id="WP_008563780.1">
    <property type="nucleotide sequence ID" value="NZ_JH594500.1"/>
</dbReference>
<dbReference type="SMART" id="SM00474">
    <property type="entry name" value="35EXOc"/>
    <property type="match status" value="1"/>
</dbReference>
<organism evidence="9 10">
    <name type="scientific">Segatella maculosa OT 289</name>
    <dbReference type="NCBI Taxonomy" id="999422"/>
    <lineage>
        <taxon>Bacteria</taxon>
        <taxon>Pseudomonadati</taxon>
        <taxon>Bacteroidota</taxon>
        <taxon>Bacteroidia</taxon>
        <taxon>Bacteroidales</taxon>
        <taxon>Prevotellaceae</taxon>
        <taxon>Segatella</taxon>
    </lineage>
</organism>
<dbReference type="GO" id="GO:0006139">
    <property type="term" value="P:nucleobase-containing compound metabolic process"/>
    <property type="evidence" value="ECO:0007669"/>
    <property type="project" value="InterPro"/>
</dbReference>
<reference evidence="9 10" key="1">
    <citation type="submission" date="2011-12" db="EMBL/GenBank/DDBJ databases">
        <title>The Genome Sequence of Prevotella maculosa OT 289.</title>
        <authorList>
            <consortium name="The Broad Institute Genome Sequencing Platform"/>
            <person name="Earl A."/>
            <person name="Ward D."/>
            <person name="Feldgarden M."/>
            <person name="Gevers D."/>
            <person name="Izard J."/>
            <person name="Blanton J.M."/>
            <person name="Mathney J."/>
            <person name="Tanner A.C."/>
            <person name="Dewhirst F.E."/>
            <person name="Young S.K."/>
            <person name="Zeng Q."/>
            <person name="Gargeya S."/>
            <person name="Fitzgerald M."/>
            <person name="Haas B."/>
            <person name="Abouelleil A."/>
            <person name="Alvarado L."/>
            <person name="Arachchi H.M."/>
            <person name="Berlin A."/>
            <person name="Chapman S.B."/>
            <person name="Gearin G."/>
            <person name="Goldberg J."/>
            <person name="Griggs A."/>
            <person name="Gujja S."/>
            <person name="Hansen M."/>
            <person name="Heiman D."/>
            <person name="Howarth C."/>
            <person name="Larimer J."/>
            <person name="Lui A."/>
            <person name="MacDonald P.J.P."/>
            <person name="McCowen C."/>
            <person name="Montmayeur A."/>
            <person name="Murphy C."/>
            <person name="Neiman D."/>
            <person name="Pearson M."/>
            <person name="Priest M."/>
            <person name="Roberts A."/>
            <person name="Saif S."/>
            <person name="Shea T."/>
            <person name="Sisk P."/>
            <person name="Stolte C."/>
            <person name="Sykes S."/>
            <person name="Wortman J."/>
            <person name="Nusbaum C."/>
            <person name="Birren B."/>
        </authorList>
    </citation>
    <scope>NUCLEOTIDE SEQUENCE [LARGE SCALE GENOMIC DNA]</scope>
    <source>
        <strain evidence="9 10">OT 289</strain>
    </source>
</reference>
<keyword evidence="3" id="KW-0378">Hydrolase</keyword>
<evidence type="ECO:0000256" key="5">
    <source>
        <dbReference type="ARBA" id="ARBA00022842"/>
    </source>
</evidence>
<evidence type="ECO:0000256" key="7">
    <source>
        <dbReference type="ARBA" id="ARBA00042761"/>
    </source>
</evidence>
<dbReference type="Proteomes" id="UP000003167">
    <property type="component" value="Unassembled WGS sequence"/>
</dbReference>
<protein>
    <recommendedName>
        <fullName evidence="6">3'-5' exonuclease</fullName>
    </recommendedName>
    <alternativeName>
        <fullName evidence="7">Werner Syndrome-like exonuclease</fullName>
    </alternativeName>
</protein>
<keyword evidence="1" id="KW-0540">Nuclease</keyword>
<proteinExistence type="predicted"/>
<dbReference type="OrthoDB" id="9793333at2"/>
<evidence type="ECO:0000256" key="1">
    <source>
        <dbReference type="ARBA" id="ARBA00022722"/>
    </source>
</evidence>
<dbReference type="SUPFAM" id="SSF53098">
    <property type="entry name" value="Ribonuclease H-like"/>
    <property type="match status" value="1"/>
</dbReference>
<keyword evidence="2" id="KW-0479">Metal-binding</keyword>
<dbReference type="Gene3D" id="3.30.420.10">
    <property type="entry name" value="Ribonuclease H-like superfamily/Ribonuclease H"/>
    <property type="match status" value="1"/>
</dbReference>
<name>H1HJ49_9BACT</name>
<dbReference type="AlphaFoldDB" id="H1HJ49"/>
<dbReference type="PANTHER" id="PTHR13620:SF109">
    <property type="entry name" value="3'-5' EXONUCLEASE"/>
    <property type="match status" value="1"/>
</dbReference>
<dbReference type="EMBL" id="AGEK01000011">
    <property type="protein sequence ID" value="EHO74333.1"/>
    <property type="molecule type" value="Genomic_DNA"/>
</dbReference>
<evidence type="ECO:0000256" key="4">
    <source>
        <dbReference type="ARBA" id="ARBA00022839"/>
    </source>
</evidence>
<keyword evidence="5" id="KW-0460">Magnesium</keyword>
<dbReference type="GO" id="GO:0003676">
    <property type="term" value="F:nucleic acid binding"/>
    <property type="evidence" value="ECO:0007669"/>
    <property type="project" value="InterPro"/>
</dbReference>